<evidence type="ECO:0000313" key="2">
    <source>
        <dbReference type="Proteomes" id="UP000077701"/>
    </source>
</evidence>
<evidence type="ECO:0008006" key="3">
    <source>
        <dbReference type="Google" id="ProtNLM"/>
    </source>
</evidence>
<dbReference type="Pfam" id="PF11528">
    <property type="entry name" value="DUF3224"/>
    <property type="match status" value="1"/>
</dbReference>
<dbReference type="RefSeq" id="WP_068897214.1">
    <property type="nucleotide sequence ID" value="NZ_BDCX01000006.1"/>
</dbReference>
<protein>
    <recommendedName>
        <fullName evidence="3">DUF3224 domain-containing protein</fullName>
    </recommendedName>
</protein>
<dbReference type="AlphaFoldDB" id="A0A171CRH5"/>
<dbReference type="Proteomes" id="UP000077701">
    <property type="component" value="Unassembled WGS sequence"/>
</dbReference>
<dbReference type="InterPro" id="IPR021607">
    <property type="entry name" value="DUF3224"/>
</dbReference>
<dbReference type="InterPro" id="IPR023159">
    <property type="entry name" value="SO1590-like_sf"/>
</dbReference>
<reference evidence="1 2" key="1">
    <citation type="journal article" date="2016" name="Genome Announc.">
        <title>Draft Genome Sequence of Planomonospora sphaerica JCM9374, a Rare Actinomycete.</title>
        <authorList>
            <person name="Dohra H."/>
            <person name="Suzuki T."/>
            <person name="Inoue Y."/>
            <person name="Kodani S."/>
        </authorList>
    </citation>
    <scope>NUCLEOTIDE SEQUENCE [LARGE SCALE GENOMIC DNA]</scope>
    <source>
        <strain evidence="1 2">JCM 9374</strain>
    </source>
</reference>
<proteinExistence type="predicted"/>
<dbReference type="EMBL" id="BDCX01000006">
    <property type="protein sequence ID" value="GAT67107.1"/>
    <property type="molecule type" value="Genomic_DNA"/>
</dbReference>
<dbReference type="OrthoDB" id="882224at2"/>
<sequence length="130" mass="13627">MPRATGTFTVDGWDPQPYDTAEGATLTCVHVTKTFDGDLTGTSTTDIITAVSQAETSAAYAGFERFTGTVHGRKGTFVLHHTATQHAEESALSWTVLPGSGTGELLGIRGGGGIVNDGGVHSFHLDYELD</sequence>
<reference evidence="2" key="2">
    <citation type="submission" date="2016-04" db="EMBL/GenBank/DDBJ databases">
        <title>Planomonospora sphaerica JCM9374 whole genome shotgun sequence.</title>
        <authorList>
            <person name="Suzuki T."/>
            <person name="Dohra H."/>
            <person name="Kodani S."/>
        </authorList>
    </citation>
    <scope>NUCLEOTIDE SEQUENCE [LARGE SCALE GENOMIC DNA]</scope>
    <source>
        <strain evidence="2">JCM 9374</strain>
    </source>
</reference>
<dbReference type="Gene3D" id="2.40.350.10">
    <property type="entry name" value="SO1590-like"/>
    <property type="match status" value="1"/>
</dbReference>
<keyword evidence="2" id="KW-1185">Reference proteome</keyword>
<comment type="caution">
    <text evidence="1">The sequence shown here is derived from an EMBL/GenBank/DDBJ whole genome shotgun (WGS) entry which is preliminary data.</text>
</comment>
<dbReference type="SUPFAM" id="SSF159238">
    <property type="entry name" value="SO1590-like"/>
    <property type="match status" value="1"/>
</dbReference>
<organism evidence="1 2">
    <name type="scientific">Planomonospora sphaerica</name>
    <dbReference type="NCBI Taxonomy" id="161355"/>
    <lineage>
        <taxon>Bacteria</taxon>
        <taxon>Bacillati</taxon>
        <taxon>Actinomycetota</taxon>
        <taxon>Actinomycetes</taxon>
        <taxon>Streptosporangiales</taxon>
        <taxon>Streptosporangiaceae</taxon>
        <taxon>Planomonospora</taxon>
    </lineage>
</organism>
<name>A0A171CRH5_9ACTN</name>
<gene>
    <name evidence="1" type="ORF">PS9374_02760</name>
</gene>
<accession>A0A171CRH5</accession>
<evidence type="ECO:0000313" key="1">
    <source>
        <dbReference type="EMBL" id="GAT67107.1"/>
    </source>
</evidence>
<dbReference type="STRING" id="161355.PS9374_02760"/>